<name>A0A7H4LL27_WHEAT</name>
<dbReference type="InterPro" id="IPR000477">
    <property type="entry name" value="RT_dom"/>
</dbReference>
<dbReference type="Gene3D" id="3.30.70.270">
    <property type="match status" value="1"/>
</dbReference>
<dbReference type="CDD" id="cd01647">
    <property type="entry name" value="RT_LTR"/>
    <property type="match status" value="1"/>
</dbReference>
<evidence type="ECO:0000313" key="2">
    <source>
        <dbReference type="EMBL" id="SPT19315.1"/>
    </source>
</evidence>
<dbReference type="AlphaFoldDB" id="A0A7H4LL27"/>
<proteinExistence type="predicted"/>
<accession>A0A7H4LL27</accession>
<dbReference type="InterPro" id="IPR043128">
    <property type="entry name" value="Rev_trsase/Diguanyl_cyclase"/>
</dbReference>
<organism evidence="2 3">
    <name type="scientific">Triticum aestivum</name>
    <name type="common">Wheat</name>
    <dbReference type="NCBI Taxonomy" id="4565"/>
    <lineage>
        <taxon>Eukaryota</taxon>
        <taxon>Viridiplantae</taxon>
        <taxon>Streptophyta</taxon>
        <taxon>Embryophyta</taxon>
        <taxon>Tracheophyta</taxon>
        <taxon>Spermatophyta</taxon>
        <taxon>Magnoliopsida</taxon>
        <taxon>Liliopsida</taxon>
        <taxon>Poales</taxon>
        <taxon>Poaceae</taxon>
        <taxon>BOP clade</taxon>
        <taxon>Pooideae</taxon>
        <taxon>Triticodae</taxon>
        <taxon>Triticeae</taxon>
        <taxon>Triticinae</taxon>
        <taxon>Triticum</taxon>
    </lineage>
</organism>
<evidence type="ECO:0000313" key="3">
    <source>
        <dbReference type="Proteomes" id="UP000280104"/>
    </source>
</evidence>
<dbReference type="PROSITE" id="PS50878">
    <property type="entry name" value="RT_POL"/>
    <property type="match status" value="1"/>
</dbReference>
<evidence type="ECO:0000259" key="1">
    <source>
        <dbReference type="PROSITE" id="PS50878"/>
    </source>
</evidence>
<dbReference type="SUPFAM" id="SSF56672">
    <property type="entry name" value="DNA/RNA polymerases"/>
    <property type="match status" value="1"/>
</dbReference>
<reference evidence="2 3" key="1">
    <citation type="submission" date="2018-05" db="EMBL/GenBank/DDBJ databases">
        <authorList>
            <person name="Thind KAUR A."/>
        </authorList>
    </citation>
    <scope>NUCLEOTIDE SEQUENCE [LARGE SCALE GENOMIC DNA]</scope>
</reference>
<dbReference type="PANTHER" id="PTHR24559">
    <property type="entry name" value="TRANSPOSON TY3-I GAG-POL POLYPROTEIN"/>
    <property type="match status" value="1"/>
</dbReference>
<dbReference type="InterPro" id="IPR043502">
    <property type="entry name" value="DNA/RNA_pol_sf"/>
</dbReference>
<sequence>MCSDCRPINAITVCYRYPIPRLDDMLDELSGATIFPKIDLKSGYYQIRIQEGDEWKTAFKTKFGLYEWLVMPMGLSEAPGTFMRLMHYVSRPYIGEFVVVYFDDILVFSKSLKEHVTHLRTVLQTL</sequence>
<feature type="domain" description="Reverse transcriptase" evidence="1">
    <location>
        <begin position="1"/>
        <end position="126"/>
    </location>
</feature>
<dbReference type="PANTHER" id="PTHR24559:SF450">
    <property type="entry name" value="RNA-DIRECTED DNA POLYMERASE HOMOLOG"/>
    <property type="match status" value="1"/>
</dbReference>
<dbReference type="Pfam" id="PF00078">
    <property type="entry name" value="RVT_1"/>
    <property type="match status" value="1"/>
</dbReference>
<dbReference type="Proteomes" id="UP000280104">
    <property type="component" value="Chromosome II"/>
</dbReference>
<gene>
    <name evidence="2" type="ORF">CAMPLR22A2D_LOCUS3930</name>
</gene>
<protein>
    <recommendedName>
        <fullName evidence="1">Reverse transcriptase domain-containing protein</fullName>
    </recommendedName>
</protein>
<dbReference type="InterPro" id="IPR053134">
    <property type="entry name" value="RNA-dir_DNA_polymerase"/>
</dbReference>
<dbReference type="EMBL" id="LS480641">
    <property type="protein sequence ID" value="SPT19315.1"/>
    <property type="molecule type" value="Genomic_DNA"/>
</dbReference>